<dbReference type="RefSeq" id="WP_188231569.1">
    <property type="nucleotide sequence ID" value="NZ_JACVXB010000018.1"/>
</dbReference>
<dbReference type="Proteomes" id="UP000600588">
    <property type="component" value="Unassembled WGS sequence"/>
</dbReference>
<gene>
    <name evidence="1" type="ORF">ICJ83_16795</name>
</gene>
<dbReference type="EMBL" id="JACVXB010000018">
    <property type="protein sequence ID" value="MBD0833790.1"/>
    <property type="molecule type" value="Genomic_DNA"/>
</dbReference>
<protein>
    <submittedName>
        <fullName evidence="1">Uncharacterized protein</fullName>
    </submittedName>
</protein>
<evidence type="ECO:0000313" key="2">
    <source>
        <dbReference type="Proteomes" id="UP000600588"/>
    </source>
</evidence>
<organism evidence="1 2">
    <name type="scientific">Aestuariibaculum sediminum</name>
    <dbReference type="NCBI Taxonomy" id="2770637"/>
    <lineage>
        <taxon>Bacteria</taxon>
        <taxon>Pseudomonadati</taxon>
        <taxon>Bacteroidota</taxon>
        <taxon>Flavobacteriia</taxon>
        <taxon>Flavobacteriales</taxon>
        <taxon>Flavobacteriaceae</taxon>
    </lineage>
</organism>
<proteinExistence type="predicted"/>
<reference evidence="1 2" key="1">
    <citation type="submission" date="2020-09" db="EMBL/GenBank/DDBJ databases">
        <title>TT11 complete genome.</title>
        <authorList>
            <person name="Wu Z."/>
        </authorList>
    </citation>
    <scope>NUCLEOTIDE SEQUENCE [LARGE SCALE GENOMIC DNA]</scope>
    <source>
        <strain evidence="1 2">TT11</strain>
    </source>
</reference>
<evidence type="ECO:0000313" key="1">
    <source>
        <dbReference type="EMBL" id="MBD0833790.1"/>
    </source>
</evidence>
<sequence>MKFQHLVYSTLLMLNFSCGTMNIGGFSKSSTTEKIVIGNIGDGKEFILQNKFKNSAFPSYKQPVKVSVSEIFFNNRSYQLFEKAKGFQSSNININYTDSISDKPKYLKLTLADKVGVINALNNDENHSVKTYLSHKKDVVLVSGVSIAFNKEDIKSIEDADVVFFIEKNYKNYVLQLYNSGKIAKELSFNQGVVFQYETLNCCWQKNTRQELNIVDLVTGFSDCPRETFRSIKRAQKKNTYYKF</sequence>
<dbReference type="AlphaFoldDB" id="A0A8J6U9A8"/>
<accession>A0A8J6U9A8</accession>
<name>A0A8J6U9A8_9FLAO</name>
<comment type="caution">
    <text evidence="1">The sequence shown here is derived from an EMBL/GenBank/DDBJ whole genome shotgun (WGS) entry which is preliminary data.</text>
</comment>
<keyword evidence="2" id="KW-1185">Reference proteome</keyword>